<keyword evidence="2" id="KW-0560">Oxidoreductase</keyword>
<dbReference type="PRINTS" id="PR00080">
    <property type="entry name" value="SDRFAMILY"/>
</dbReference>
<dbReference type="RefSeq" id="WP_261970103.1">
    <property type="nucleotide sequence ID" value="NZ_JAHHZF010000009.1"/>
</dbReference>
<evidence type="ECO:0000313" key="4">
    <source>
        <dbReference type="EMBL" id="MBT9291566.1"/>
    </source>
</evidence>
<reference evidence="4 5" key="1">
    <citation type="submission" date="2021-06" db="EMBL/GenBank/DDBJ databases">
        <authorList>
            <person name="Grouzdev D.S."/>
            <person name="Koziaeva V."/>
        </authorList>
    </citation>
    <scope>NUCLEOTIDE SEQUENCE [LARGE SCALE GENOMIC DNA]</scope>
    <source>
        <strain evidence="4 5">22</strain>
    </source>
</reference>
<dbReference type="GO" id="GO:0032787">
    <property type="term" value="P:monocarboxylic acid metabolic process"/>
    <property type="evidence" value="ECO:0007669"/>
    <property type="project" value="UniProtKB-ARBA"/>
</dbReference>
<dbReference type="EMBL" id="JAHHZF010000009">
    <property type="protein sequence ID" value="MBT9291566.1"/>
    <property type="molecule type" value="Genomic_DNA"/>
</dbReference>
<proteinExistence type="inferred from homology"/>
<gene>
    <name evidence="4" type="ORF">KL771_19020</name>
</gene>
<dbReference type="FunFam" id="3.40.50.720:FF:000173">
    <property type="entry name" value="3-oxoacyl-[acyl-carrier protein] reductase"/>
    <property type="match status" value="1"/>
</dbReference>
<evidence type="ECO:0000313" key="5">
    <source>
        <dbReference type="Proteomes" id="UP000766595"/>
    </source>
</evidence>
<dbReference type="SUPFAM" id="SSF51735">
    <property type="entry name" value="NAD(P)-binding Rossmann-fold domains"/>
    <property type="match status" value="1"/>
</dbReference>
<dbReference type="PANTHER" id="PTHR42879:SF2">
    <property type="entry name" value="3-OXOACYL-[ACYL-CARRIER-PROTEIN] REDUCTASE FABG"/>
    <property type="match status" value="1"/>
</dbReference>
<evidence type="ECO:0000256" key="1">
    <source>
        <dbReference type="ARBA" id="ARBA00006484"/>
    </source>
</evidence>
<dbReference type="Proteomes" id="UP000766595">
    <property type="component" value="Unassembled WGS sequence"/>
</dbReference>
<dbReference type="Pfam" id="PF00106">
    <property type="entry name" value="adh_short"/>
    <property type="match status" value="1"/>
</dbReference>
<dbReference type="InterPro" id="IPR036291">
    <property type="entry name" value="NAD(P)-bd_dom_sf"/>
</dbReference>
<dbReference type="InterPro" id="IPR002347">
    <property type="entry name" value="SDR_fam"/>
</dbReference>
<dbReference type="PANTHER" id="PTHR42879">
    <property type="entry name" value="3-OXOACYL-(ACYL-CARRIER-PROTEIN) REDUCTASE"/>
    <property type="match status" value="1"/>
</dbReference>
<dbReference type="InterPro" id="IPR050259">
    <property type="entry name" value="SDR"/>
</dbReference>
<keyword evidence="5" id="KW-1185">Reference proteome</keyword>
<protein>
    <submittedName>
        <fullName evidence="4">SDR family oxidoreductase</fullName>
    </submittedName>
</protein>
<organism evidence="4 5">
    <name type="scientific">Prosthecodimorpha staleyi</name>
    <dbReference type="NCBI Taxonomy" id="2840188"/>
    <lineage>
        <taxon>Bacteria</taxon>
        <taxon>Pseudomonadati</taxon>
        <taxon>Pseudomonadota</taxon>
        <taxon>Alphaproteobacteria</taxon>
        <taxon>Hyphomicrobiales</taxon>
        <taxon>Ancalomicrobiaceae</taxon>
        <taxon>Prosthecodimorpha</taxon>
    </lineage>
</organism>
<evidence type="ECO:0000256" key="2">
    <source>
        <dbReference type="ARBA" id="ARBA00023002"/>
    </source>
</evidence>
<dbReference type="AlphaFoldDB" id="A0A947D8P9"/>
<dbReference type="PROSITE" id="PS00061">
    <property type="entry name" value="ADH_SHORT"/>
    <property type="match status" value="1"/>
</dbReference>
<dbReference type="PRINTS" id="PR00081">
    <property type="entry name" value="GDHRDH"/>
</dbReference>
<evidence type="ECO:0000256" key="3">
    <source>
        <dbReference type="RuleBase" id="RU000363"/>
    </source>
</evidence>
<sequence length="250" mass="26269">MSGRLAGRMALITGASRGIGAATARAFAAEGADVAFCHDDDDEGAEAVLAAIAAAGRRGFAWRIDIGSEEACRDLFAKAEAALGRVDILMNNAGVSEEALVEDISMASLRWMLRVHLEATFLLSQLAYRSMKPRGAGRIINVTSQLAYKGAPGLAHYSAAKAGVVGFTRAFAQEAAPHGVLVNAIAPGPIDTRLNDTLSPEWKAWKIGGLPLRRFGRPEEIAPTAVMLASADGDFYVGQTLSPNGGDVFL</sequence>
<comment type="similarity">
    <text evidence="1 3">Belongs to the short-chain dehydrogenases/reductases (SDR) family.</text>
</comment>
<dbReference type="GO" id="GO:0016491">
    <property type="term" value="F:oxidoreductase activity"/>
    <property type="evidence" value="ECO:0007669"/>
    <property type="project" value="UniProtKB-KW"/>
</dbReference>
<dbReference type="InterPro" id="IPR020904">
    <property type="entry name" value="Sc_DH/Rdtase_CS"/>
</dbReference>
<dbReference type="Gene3D" id="3.40.50.720">
    <property type="entry name" value="NAD(P)-binding Rossmann-like Domain"/>
    <property type="match status" value="1"/>
</dbReference>
<accession>A0A947D8P9</accession>
<comment type="caution">
    <text evidence="4">The sequence shown here is derived from an EMBL/GenBank/DDBJ whole genome shotgun (WGS) entry which is preliminary data.</text>
</comment>
<name>A0A947D8P9_9HYPH</name>